<dbReference type="EMBL" id="JAMDMM010000015">
    <property type="protein sequence ID" value="MCY9606902.1"/>
    <property type="molecule type" value="Genomic_DNA"/>
</dbReference>
<evidence type="ECO:0000256" key="3">
    <source>
        <dbReference type="ARBA" id="ARBA00022475"/>
    </source>
</evidence>
<dbReference type="CDD" id="cd06261">
    <property type="entry name" value="TM_PBP2"/>
    <property type="match status" value="1"/>
</dbReference>
<dbReference type="InterPro" id="IPR035906">
    <property type="entry name" value="MetI-like_sf"/>
</dbReference>
<feature type="transmembrane region" description="Helical" evidence="7">
    <location>
        <begin position="70"/>
        <end position="92"/>
    </location>
</feature>
<keyword evidence="3" id="KW-1003">Cell membrane</keyword>
<keyword evidence="4 7" id="KW-0812">Transmembrane</keyword>
<feature type="domain" description="ABC transmembrane type-1" evidence="8">
    <location>
        <begin position="68"/>
        <end position="258"/>
    </location>
</feature>
<dbReference type="EMBL" id="CP041405">
    <property type="protein sequence ID" value="QDM45124.1"/>
    <property type="molecule type" value="Genomic_DNA"/>
</dbReference>
<organism evidence="10 11">
    <name type="scientific">Paenibacillus thiaminolyticus</name>
    <name type="common">Bacillus thiaminolyticus</name>
    <dbReference type="NCBI Taxonomy" id="49283"/>
    <lineage>
        <taxon>Bacteria</taxon>
        <taxon>Bacillati</taxon>
        <taxon>Bacillota</taxon>
        <taxon>Bacilli</taxon>
        <taxon>Bacillales</taxon>
        <taxon>Paenibacillaceae</taxon>
        <taxon>Paenibacillus</taxon>
    </lineage>
</organism>
<accession>A0AAP9DWQ4</accession>
<evidence type="ECO:0000256" key="4">
    <source>
        <dbReference type="ARBA" id="ARBA00022692"/>
    </source>
</evidence>
<evidence type="ECO:0000313" key="10">
    <source>
        <dbReference type="EMBL" id="QDM45124.1"/>
    </source>
</evidence>
<dbReference type="GeneID" id="76997825"/>
<dbReference type="Proteomes" id="UP001209276">
    <property type="component" value="Unassembled WGS sequence"/>
</dbReference>
<comment type="similarity">
    <text evidence="7">Belongs to the binding-protein-dependent transport system permease family.</text>
</comment>
<name>A0AAP9DWQ4_PANTH</name>
<dbReference type="Pfam" id="PF00528">
    <property type="entry name" value="BPD_transp_1"/>
    <property type="match status" value="1"/>
</dbReference>
<evidence type="ECO:0000259" key="8">
    <source>
        <dbReference type="PROSITE" id="PS50928"/>
    </source>
</evidence>
<proteinExistence type="inferred from homology"/>
<dbReference type="InterPro" id="IPR000515">
    <property type="entry name" value="MetI-like"/>
</dbReference>
<dbReference type="RefSeq" id="WP_087440291.1">
    <property type="nucleotide sequence ID" value="NZ_CABMNB010000004.1"/>
</dbReference>
<keyword evidence="6 7" id="KW-0472">Membrane</keyword>
<reference evidence="9 12" key="2">
    <citation type="submission" date="2022-05" db="EMBL/GenBank/DDBJ databases">
        <title>Genome Sequencing of Bee-Associated Microbes.</title>
        <authorList>
            <person name="Dunlap C."/>
        </authorList>
    </citation>
    <scope>NUCLEOTIDE SEQUENCE [LARGE SCALE GENOMIC DNA]</scope>
    <source>
        <strain evidence="9 12">NRRL B-14613</strain>
    </source>
</reference>
<keyword evidence="12" id="KW-1185">Reference proteome</keyword>
<protein>
    <submittedName>
        <fullName evidence="10">ABC transporter permease</fullName>
    </submittedName>
</protein>
<dbReference type="GO" id="GO:0055085">
    <property type="term" value="P:transmembrane transport"/>
    <property type="evidence" value="ECO:0007669"/>
    <property type="project" value="InterPro"/>
</dbReference>
<evidence type="ECO:0000313" key="11">
    <source>
        <dbReference type="Proteomes" id="UP000315377"/>
    </source>
</evidence>
<reference evidence="10 11" key="1">
    <citation type="submission" date="2019-07" db="EMBL/GenBank/DDBJ databases">
        <title>Paenibacillus thiaminolyticus NRRL B-4156.</title>
        <authorList>
            <person name="Hehnly C."/>
            <person name="Zhang L."/>
        </authorList>
    </citation>
    <scope>NUCLEOTIDE SEQUENCE [LARGE SCALE GENOMIC DNA]</scope>
    <source>
        <strain evidence="10 11">NRRL B-4156</strain>
    </source>
</reference>
<dbReference type="AlphaFoldDB" id="A0AAP9DWQ4"/>
<evidence type="ECO:0000256" key="5">
    <source>
        <dbReference type="ARBA" id="ARBA00022989"/>
    </source>
</evidence>
<gene>
    <name evidence="10" type="ORF">FLT43_17845</name>
    <name evidence="9" type="ORF">M5W83_06995</name>
</gene>
<feature type="transmembrane region" description="Helical" evidence="7">
    <location>
        <begin position="235"/>
        <end position="257"/>
    </location>
</feature>
<dbReference type="PROSITE" id="PS50928">
    <property type="entry name" value="ABC_TM1"/>
    <property type="match status" value="1"/>
</dbReference>
<dbReference type="PANTHER" id="PTHR43386:SF23">
    <property type="entry name" value="ABC TRANSPORTER"/>
    <property type="match status" value="1"/>
</dbReference>
<dbReference type="InterPro" id="IPR050366">
    <property type="entry name" value="BP-dependent_transpt_permease"/>
</dbReference>
<sequence>MKRRRWMTNLSVLYLAVLTLCAAGAPLLTGYHPVDVQLDAILLPPQPSHLLGTDEMGRDVLTRFLYGGRVSLAVGCASAFVSLLAGVAYGMISGYCGGWIDRILMRAADALLSIPSLLFMIGLQALLKPSLLTVVLVIGLTGWMPLAKLIRTEILALKEEAFIQASAVMGATPIQMFTRHFAPHCLPTILVMTTTGMGHAILSESTLSFLGLGIPPHEPSWGNMLAGAQNHLLSGAWWAAVCPGLGIALTVLAVTFLGDDGQQRWGSPQFYRRDRRWRNPQFYRRNQR</sequence>
<keyword evidence="2 7" id="KW-0813">Transport</keyword>
<feature type="transmembrane region" description="Helical" evidence="7">
    <location>
        <begin position="189"/>
        <end position="215"/>
    </location>
</feature>
<evidence type="ECO:0000256" key="7">
    <source>
        <dbReference type="RuleBase" id="RU363032"/>
    </source>
</evidence>
<comment type="subcellular location">
    <subcellularLocation>
        <location evidence="1 7">Cell membrane</location>
        <topology evidence="1 7">Multi-pass membrane protein</topology>
    </subcellularLocation>
</comment>
<keyword evidence="5 7" id="KW-1133">Transmembrane helix</keyword>
<evidence type="ECO:0000256" key="6">
    <source>
        <dbReference type="ARBA" id="ARBA00023136"/>
    </source>
</evidence>
<dbReference type="Gene3D" id="1.10.3720.10">
    <property type="entry name" value="MetI-like"/>
    <property type="match status" value="1"/>
</dbReference>
<evidence type="ECO:0000313" key="9">
    <source>
        <dbReference type="EMBL" id="MCY9606902.1"/>
    </source>
</evidence>
<dbReference type="SUPFAM" id="SSF161098">
    <property type="entry name" value="MetI-like"/>
    <property type="match status" value="1"/>
</dbReference>
<dbReference type="GO" id="GO:0005886">
    <property type="term" value="C:plasma membrane"/>
    <property type="evidence" value="ECO:0007669"/>
    <property type="project" value="UniProtKB-SubCell"/>
</dbReference>
<dbReference type="Proteomes" id="UP000315377">
    <property type="component" value="Chromosome"/>
</dbReference>
<feature type="transmembrane region" description="Helical" evidence="7">
    <location>
        <begin position="131"/>
        <end position="150"/>
    </location>
</feature>
<feature type="transmembrane region" description="Helical" evidence="7">
    <location>
        <begin position="104"/>
        <end position="125"/>
    </location>
</feature>
<evidence type="ECO:0000313" key="12">
    <source>
        <dbReference type="Proteomes" id="UP001209276"/>
    </source>
</evidence>
<dbReference type="PANTHER" id="PTHR43386">
    <property type="entry name" value="OLIGOPEPTIDE TRANSPORT SYSTEM PERMEASE PROTEIN APPC"/>
    <property type="match status" value="1"/>
</dbReference>
<evidence type="ECO:0000256" key="2">
    <source>
        <dbReference type="ARBA" id="ARBA00022448"/>
    </source>
</evidence>
<evidence type="ECO:0000256" key="1">
    <source>
        <dbReference type="ARBA" id="ARBA00004651"/>
    </source>
</evidence>